<dbReference type="Proteomes" id="UP000481153">
    <property type="component" value="Unassembled WGS sequence"/>
</dbReference>
<evidence type="ECO:0000256" key="1">
    <source>
        <dbReference type="SAM" id="MobiDB-lite"/>
    </source>
</evidence>
<name>A0A6G0WBV4_9STRA</name>
<protein>
    <submittedName>
        <fullName evidence="2">Uncharacterized protein</fullName>
    </submittedName>
</protein>
<dbReference type="AlphaFoldDB" id="A0A6G0WBV4"/>
<dbReference type="VEuPathDB" id="FungiDB:AeMF1_013417"/>
<comment type="caution">
    <text evidence="2">The sequence shown here is derived from an EMBL/GenBank/DDBJ whole genome shotgun (WGS) entry which is preliminary data.</text>
</comment>
<evidence type="ECO:0000313" key="3">
    <source>
        <dbReference type="Proteomes" id="UP000481153"/>
    </source>
</evidence>
<gene>
    <name evidence="2" type="ORF">Ae201684_016633</name>
</gene>
<organism evidence="2 3">
    <name type="scientific">Aphanomyces euteiches</name>
    <dbReference type="NCBI Taxonomy" id="100861"/>
    <lineage>
        <taxon>Eukaryota</taxon>
        <taxon>Sar</taxon>
        <taxon>Stramenopiles</taxon>
        <taxon>Oomycota</taxon>
        <taxon>Saprolegniomycetes</taxon>
        <taxon>Saprolegniales</taxon>
        <taxon>Verrucalvaceae</taxon>
        <taxon>Aphanomyces</taxon>
    </lineage>
</organism>
<accession>A0A6G0WBV4</accession>
<feature type="region of interest" description="Disordered" evidence="1">
    <location>
        <begin position="1"/>
        <end position="22"/>
    </location>
</feature>
<keyword evidence="3" id="KW-1185">Reference proteome</keyword>
<reference evidence="2 3" key="1">
    <citation type="submission" date="2019-07" db="EMBL/GenBank/DDBJ databases">
        <title>Genomics analysis of Aphanomyces spp. identifies a new class of oomycete effector associated with host adaptation.</title>
        <authorList>
            <person name="Gaulin E."/>
        </authorList>
    </citation>
    <scope>NUCLEOTIDE SEQUENCE [LARGE SCALE GENOMIC DNA]</scope>
    <source>
        <strain evidence="2 3">ATCC 201684</strain>
    </source>
</reference>
<dbReference type="EMBL" id="VJMJ01000264">
    <property type="protein sequence ID" value="KAF0724759.1"/>
    <property type="molecule type" value="Genomic_DNA"/>
</dbReference>
<evidence type="ECO:0000313" key="2">
    <source>
        <dbReference type="EMBL" id="KAF0724759.1"/>
    </source>
</evidence>
<sequence length="99" mass="11740">MDTLPAAQAKRTAWENDRPNWNPTDEEFMALEKSIDLRIKRCQQLDQQCQKAFLRVKEYESSQERELLIDTEQILKPFAKFWEFLASYVRPSTSKTKLA</sequence>
<proteinExistence type="predicted"/>